<accession>A0ACC6V2F1</accession>
<gene>
    <name evidence="1" type="ORF">TU35_007705</name>
</gene>
<dbReference type="Proteomes" id="UP000033636">
    <property type="component" value="Unassembled WGS sequence"/>
</dbReference>
<sequence>MKARLYDADRKEWVEVEAEGDLPLPELENLLKSKGIIRRNETVVYGLFDGARVVYHSAATLKQLLDWAERKNMPAAFTRTELYVQ</sequence>
<comment type="caution">
    <text evidence="1">The sequence shown here is derived from an EMBL/GenBank/DDBJ whole genome shotgun (WGS) entry which is preliminary data.</text>
</comment>
<protein>
    <submittedName>
        <fullName evidence="1">Uncharacterized protein</fullName>
    </submittedName>
</protein>
<organism evidence="1 2">
    <name type="scientific">Thermoproteus sp. AZ2</name>
    <dbReference type="NCBI Taxonomy" id="1609232"/>
    <lineage>
        <taxon>Archaea</taxon>
        <taxon>Thermoproteota</taxon>
        <taxon>Thermoprotei</taxon>
        <taxon>Thermoproteales</taxon>
        <taxon>Thermoproteaceae</taxon>
        <taxon>Thermoproteus</taxon>
    </lineage>
</organism>
<evidence type="ECO:0000313" key="1">
    <source>
        <dbReference type="EMBL" id="MFB6491107.1"/>
    </source>
</evidence>
<evidence type="ECO:0000313" key="2">
    <source>
        <dbReference type="Proteomes" id="UP000033636"/>
    </source>
</evidence>
<reference evidence="1" key="1">
    <citation type="submission" date="2024-07" db="EMBL/GenBank/DDBJ databases">
        <title>Metagenome and Metagenome-Assembled Genomes of Archaea from a hot spring from the geothermal field of Los Azufres, Mexico.</title>
        <authorList>
            <person name="Marin-Paredes R."/>
            <person name="Martinez-Romero E."/>
            <person name="Servin-Garciduenas L.E."/>
        </authorList>
    </citation>
    <scope>NUCLEOTIDE SEQUENCE</scope>
</reference>
<dbReference type="EMBL" id="JZWT02000021">
    <property type="protein sequence ID" value="MFB6491107.1"/>
    <property type="molecule type" value="Genomic_DNA"/>
</dbReference>
<name>A0ACC6V2F1_9CREN</name>
<proteinExistence type="predicted"/>